<dbReference type="InterPro" id="IPR036097">
    <property type="entry name" value="HisK_dim/P_sf"/>
</dbReference>
<dbReference type="GO" id="GO:0016787">
    <property type="term" value="F:hydrolase activity"/>
    <property type="evidence" value="ECO:0007669"/>
    <property type="project" value="UniProtKB-KW"/>
</dbReference>
<dbReference type="Proteomes" id="UP000253769">
    <property type="component" value="Unassembled WGS sequence"/>
</dbReference>
<protein>
    <recommendedName>
        <fullName evidence="12">Sensory histidine kinase/phosphatase NtrB</fullName>
        <ecNumber evidence="2">2.7.13.3</ecNumber>
    </recommendedName>
    <alternativeName>
        <fullName evidence="13">Nitrogen regulation protein NR(II)</fullName>
    </alternativeName>
    <alternativeName>
        <fullName evidence="14">Nitrogen regulator II</fullName>
    </alternativeName>
</protein>
<comment type="function">
    <text evidence="11">Member of the two-component regulatory system NtrB/NtrC, which controls expression of the nitrogen-regulated (ntr) genes in response to nitrogen limitation. Under conditions of nitrogen limitation, NtrB autophosphorylates and transfers the phosphoryl group to NtrC. In the presence of nitrogen, acts as a phosphatase that dephosphorylates and inactivates NtrC.</text>
</comment>
<keyword evidence="6" id="KW-0418">Kinase</keyword>
<dbReference type="InterPro" id="IPR035965">
    <property type="entry name" value="PAS-like_dom_sf"/>
</dbReference>
<dbReference type="Pfam" id="PF02518">
    <property type="entry name" value="HATPase_c"/>
    <property type="match status" value="1"/>
</dbReference>
<keyword evidence="10" id="KW-0535">Nitrogen fixation</keyword>
<keyword evidence="3" id="KW-0597">Phosphoprotein</keyword>
<evidence type="ECO:0000256" key="1">
    <source>
        <dbReference type="ARBA" id="ARBA00000085"/>
    </source>
</evidence>
<dbReference type="SUPFAM" id="SSF55785">
    <property type="entry name" value="PYP-like sensor domain (PAS domain)"/>
    <property type="match status" value="1"/>
</dbReference>
<evidence type="ECO:0000259" key="15">
    <source>
        <dbReference type="PROSITE" id="PS50109"/>
    </source>
</evidence>
<evidence type="ECO:0000256" key="14">
    <source>
        <dbReference type="ARBA" id="ARBA00043094"/>
    </source>
</evidence>
<dbReference type="InterPro" id="IPR004358">
    <property type="entry name" value="Sig_transdc_His_kin-like_C"/>
</dbReference>
<evidence type="ECO:0000256" key="9">
    <source>
        <dbReference type="ARBA" id="ARBA00023012"/>
    </source>
</evidence>
<dbReference type="PROSITE" id="PS50109">
    <property type="entry name" value="HIS_KIN"/>
    <property type="match status" value="1"/>
</dbReference>
<evidence type="ECO:0000256" key="2">
    <source>
        <dbReference type="ARBA" id="ARBA00012438"/>
    </source>
</evidence>
<keyword evidence="4" id="KW-0808">Transferase</keyword>
<dbReference type="InterPro" id="IPR000014">
    <property type="entry name" value="PAS"/>
</dbReference>
<dbReference type="EC" id="2.7.13.3" evidence="2"/>
<dbReference type="SUPFAM" id="SSF47384">
    <property type="entry name" value="Homodimeric domain of signal transducing histidine kinase"/>
    <property type="match status" value="1"/>
</dbReference>
<gene>
    <name evidence="17" type="ORF">DV711_16925</name>
</gene>
<dbReference type="AlphaFoldDB" id="A0A369WA39"/>
<evidence type="ECO:0000256" key="11">
    <source>
        <dbReference type="ARBA" id="ARBA00037696"/>
    </source>
</evidence>
<evidence type="ECO:0000313" key="17">
    <source>
        <dbReference type="EMBL" id="RDE18537.1"/>
    </source>
</evidence>
<dbReference type="SUPFAM" id="SSF55874">
    <property type="entry name" value="ATPase domain of HSP90 chaperone/DNA topoisomerase II/histidine kinase"/>
    <property type="match status" value="1"/>
</dbReference>
<evidence type="ECO:0000256" key="3">
    <source>
        <dbReference type="ARBA" id="ARBA00022553"/>
    </source>
</evidence>
<sequence>MYKQLLDNLSGAVLMLDRDRCLQYLNPAGEMLFDVSARRVQGESVVTLIRDHSEFYDVLSDVYESGHSFTRREAHLLLFHGREIAADYSVTPLVGEHNGSLLVEILPRDRLVRIGREEESRAQQEATRGLIRGLAHEIKNPLGGIRGAAQLLERALPDRSLEDYTQVIIGEADRLQNLVDRMLGPRNLLDKQPLNIHQILERIYNLVSAETGGSVELLRDYDPSIPNLEADEEQLIQAVLNVVRNSVQALLESNTESPRIVLRTRAIRQFTLGNERHRLVCQLVISDNGPGVPDKLKETLFFPMISGRAEGTGLGLSIAQSIIHQHRGLIECQSQPGHTDFIIYFPLDNERA</sequence>
<evidence type="ECO:0000256" key="8">
    <source>
        <dbReference type="ARBA" id="ARBA00022840"/>
    </source>
</evidence>
<dbReference type="Pfam" id="PF00989">
    <property type="entry name" value="PAS"/>
    <property type="match status" value="1"/>
</dbReference>
<dbReference type="InterPro" id="IPR013767">
    <property type="entry name" value="PAS_fold"/>
</dbReference>
<evidence type="ECO:0000256" key="5">
    <source>
        <dbReference type="ARBA" id="ARBA00022741"/>
    </source>
</evidence>
<evidence type="ECO:0000256" key="7">
    <source>
        <dbReference type="ARBA" id="ARBA00022801"/>
    </source>
</evidence>
<dbReference type="PANTHER" id="PTHR43065:SF16">
    <property type="entry name" value="SENSORY HISTIDINE KINASE_PHOSPHATASE NTRB"/>
    <property type="match status" value="1"/>
</dbReference>
<evidence type="ECO:0000256" key="13">
    <source>
        <dbReference type="ARBA" id="ARBA00042313"/>
    </source>
</evidence>
<keyword evidence="8" id="KW-0067">ATP-binding</keyword>
<dbReference type="InterPro" id="IPR003661">
    <property type="entry name" value="HisK_dim/P_dom"/>
</dbReference>
<dbReference type="CDD" id="cd00082">
    <property type="entry name" value="HisKA"/>
    <property type="match status" value="1"/>
</dbReference>
<dbReference type="NCBIfam" id="NF008293">
    <property type="entry name" value="PRK11073.1"/>
    <property type="match status" value="1"/>
</dbReference>
<dbReference type="InterPro" id="IPR005467">
    <property type="entry name" value="His_kinase_dom"/>
</dbReference>
<dbReference type="Gene3D" id="3.30.450.20">
    <property type="entry name" value="PAS domain"/>
    <property type="match status" value="1"/>
</dbReference>
<evidence type="ECO:0000256" key="12">
    <source>
        <dbReference type="ARBA" id="ARBA00039567"/>
    </source>
</evidence>
<dbReference type="Gene3D" id="1.10.287.130">
    <property type="match status" value="1"/>
</dbReference>
<keyword evidence="5" id="KW-0547">Nucleotide-binding</keyword>
<evidence type="ECO:0000259" key="16">
    <source>
        <dbReference type="PROSITE" id="PS50112"/>
    </source>
</evidence>
<dbReference type="InterPro" id="IPR036890">
    <property type="entry name" value="HATPase_C_sf"/>
</dbReference>
<evidence type="ECO:0000313" key="18">
    <source>
        <dbReference type="Proteomes" id="UP000253769"/>
    </source>
</evidence>
<dbReference type="GO" id="GO:0006355">
    <property type="term" value="P:regulation of DNA-templated transcription"/>
    <property type="evidence" value="ECO:0007669"/>
    <property type="project" value="InterPro"/>
</dbReference>
<keyword evidence="9" id="KW-0902">Two-component regulatory system</keyword>
<comment type="caution">
    <text evidence="17">The sequence shown here is derived from an EMBL/GenBank/DDBJ whole genome shotgun (WGS) entry which is preliminary data.</text>
</comment>
<dbReference type="Pfam" id="PF00512">
    <property type="entry name" value="HisKA"/>
    <property type="match status" value="1"/>
</dbReference>
<evidence type="ECO:0000256" key="10">
    <source>
        <dbReference type="ARBA" id="ARBA00023231"/>
    </source>
</evidence>
<reference evidence="17 18" key="1">
    <citation type="submission" date="2018-07" db="EMBL/GenBank/DDBJ databases">
        <title>Motiliproteus coralliicola sp. nov., a bacterium isolated from Coral.</title>
        <authorList>
            <person name="Wang G."/>
        </authorList>
    </citation>
    <scope>NUCLEOTIDE SEQUENCE [LARGE SCALE GENOMIC DNA]</scope>
    <source>
        <strain evidence="17 18">C34</strain>
    </source>
</reference>
<dbReference type="PRINTS" id="PR00344">
    <property type="entry name" value="BCTRLSENSOR"/>
</dbReference>
<comment type="catalytic activity">
    <reaction evidence="1">
        <text>ATP + protein L-histidine = ADP + protein N-phospho-L-histidine.</text>
        <dbReference type="EC" id="2.7.13.3"/>
    </reaction>
</comment>
<dbReference type="EMBL" id="QQOH01000005">
    <property type="protein sequence ID" value="RDE18537.1"/>
    <property type="molecule type" value="Genomic_DNA"/>
</dbReference>
<dbReference type="OrthoDB" id="9789238at2"/>
<organism evidence="17 18">
    <name type="scientific">Motiliproteus coralliicola</name>
    <dbReference type="NCBI Taxonomy" id="2283196"/>
    <lineage>
        <taxon>Bacteria</taxon>
        <taxon>Pseudomonadati</taxon>
        <taxon>Pseudomonadota</taxon>
        <taxon>Gammaproteobacteria</taxon>
        <taxon>Oceanospirillales</taxon>
        <taxon>Oceanospirillaceae</taxon>
        <taxon>Motiliproteus</taxon>
    </lineage>
</organism>
<dbReference type="Gene3D" id="3.30.565.10">
    <property type="entry name" value="Histidine kinase-like ATPase, C-terminal domain"/>
    <property type="match status" value="1"/>
</dbReference>
<proteinExistence type="predicted"/>
<feature type="domain" description="PAS" evidence="16">
    <location>
        <begin position="1"/>
        <end position="46"/>
    </location>
</feature>
<keyword evidence="18" id="KW-1185">Reference proteome</keyword>
<dbReference type="GO" id="GO:0000155">
    <property type="term" value="F:phosphorelay sensor kinase activity"/>
    <property type="evidence" value="ECO:0007669"/>
    <property type="project" value="InterPro"/>
</dbReference>
<dbReference type="GO" id="GO:0005524">
    <property type="term" value="F:ATP binding"/>
    <property type="evidence" value="ECO:0007669"/>
    <property type="project" value="UniProtKB-KW"/>
</dbReference>
<keyword evidence="7" id="KW-0378">Hydrolase</keyword>
<dbReference type="InterPro" id="IPR003594">
    <property type="entry name" value="HATPase_dom"/>
</dbReference>
<evidence type="ECO:0000256" key="4">
    <source>
        <dbReference type="ARBA" id="ARBA00022679"/>
    </source>
</evidence>
<dbReference type="PROSITE" id="PS50112">
    <property type="entry name" value="PAS"/>
    <property type="match status" value="1"/>
</dbReference>
<dbReference type="PANTHER" id="PTHR43065">
    <property type="entry name" value="SENSOR HISTIDINE KINASE"/>
    <property type="match status" value="1"/>
</dbReference>
<accession>A0A369WA39</accession>
<dbReference type="SMART" id="SM00388">
    <property type="entry name" value="HisKA"/>
    <property type="match status" value="1"/>
</dbReference>
<evidence type="ECO:0000256" key="6">
    <source>
        <dbReference type="ARBA" id="ARBA00022777"/>
    </source>
</evidence>
<name>A0A369WA39_9GAMM</name>
<dbReference type="SMART" id="SM00387">
    <property type="entry name" value="HATPase_c"/>
    <property type="match status" value="1"/>
</dbReference>
<feature type="domain" description="Histidine kinase" evidence="15">
    <location>
        <begin position="133"/>
        <end position="349"/>
    </location>
</feature>